<protein>
    <submittedName>
        <fullName evidence="7">Amidohydrolase</fullName>
    </submittedName>
</protein>
<keyword evidence="3" id="KW-0220">Diaminopimelate biosynthesis</keyword>
<evidence type="ECO:0000313" key="8">
    <source>
        <dbReference type="Proteomes" id="UP000430975"/>
    </source>
</evidence>
<feature type="binding site" evidence="5">
    <location>
        <position position="166"/>
    </location>
    <ligand>
        <name>Mn(2+)</name>
        <dbReference type="ChEBI" id="CHEBI:29035"/>
        <label>2</label>
    </ligand>
</feature>
<dbReference type="InterPro" id="IPR011650">
    <property type="entry name" value="Peptidase_M20_dimer"/>
</dbReference>
<dbReference type="Pfam" id="PF01546">
    <property type="entry name" value="Peptidase_M20"/>
    <property type="match status" value="1"/>
</dbReference>
<evidence type="ECO:0000256" key="1">
    <source>
        <dbReference type="ARBA" id="ARBA00022605"/>
    </source>
</evidence>
<accession>A0A6I2GAD6</accession>
<dbReference type="Proteomes" id="UP000430975">
    <property type="component" value="Unassembled WGS sequence"/>
</dbReference>
<dbReference type="InterPro" id="IPR017439">
    <property type="entry name" value="Amidohydrolase"/>
</dbReference>
<dbReference type="EMBL" id="WJQS01000002">
    <property type="protein sequence ID" value="MRI84730.1"/>
    <property type="molecule type" value="Genomic_DNA"/>
</dbReference>
<dbReference type="NCBIfam" id="TIGR01891">
    <property type="entry name" value="amidohydrolases"/>
    <property type="match status" value="1"/>
</dbReference>
<dbReference type="RefSeq" id="WP_153863120.1">
    <property type="nucleotide sequence ID" value="NZ_WJQS01000002.1"/>
</dbReference>
<keyword evidence="5" id="KW-0479">Metal-binding</keyword>
<comment type="caution">
    <text evidence="7">The sequence shown here is derived from an EMBL/GenBank/DDBJ whole genome shotgun (WGS) entry which is preliminary data.</text>
</comment>
<dbReference type="GO" id="GO:0009085">
    <property type="term" value="P:lysine biosynthetic process"/>
    <property type="evidence" value="ECO:0007669"/>
    <property type="project" value="UniProtKB-KW"/>
</dbReference>
<dbReference type="GO" id="GO:0050118">
    <property type="term" value="F:N-acetyldiaminopimelate deacetylase activity"/>
    <property type="evidence" value="ECO:0007669"/>
    <property type="project" value="UniProtKB-ARBA"/>
</dbReference>
<keyword evidence="2 7" id="KW-0378">Hydrolase</keyword>
<evidence type="ECO:0000313" key="7">
    <source>
        <dbReference type="EMBL" id="MRI84730.1"/>
    </source>
</evidence>
<evidence type="ECO:0000256" key="4">
    <source>
        <dbReference type="ARBA" id="ARBA00023154"/>
    </source>
</evidence>
<feature type="domain" description="Peptidase M20 dimerisation" evidence="6">
    <location>
        <begin position="190"/>
        <end position="285"/>
    </location>
</feature>
<dbReference type="SUPFAM" id="SSF55031">
    <property type="entry name" value="Bacterial exopeptidase dimerisation domain"/>
    <property type="match status" value="1"/>
</dbReference>
<dbReference type="InterPro" id="IPR036264">
    <property type="entry name" value="Bact_exopeptidase_dim_dom"/>
</dbReference>
<evidence type="ECO:0000256" key="5">
    <source>
        <dbReference type="PIRSR" id="PIRSR005962-1"/>
    </source>
</evidence>
<evidence type="ECO:0000256" key="2">
    <source>
        <dbReference type="ARBA" id="ARBA00022801"/>
    </source>
</evidence>
<dbReference type="SUPFAM" id="SSF53187">
    <property type="entry name" value="Zn-dependent exopeptidases"/>
    <property type="match status" value="1"/>
</dbReference>
<evidence type="ECO:0000259" key="6">
    <source>
        <dbReference type="Pfam" id="PF07687"/>
    </source>
</evidence>
<reference evidence="7 8" key="1">
    <citation type="submission" date="2019-11" db="EMBL/GenBank/DDBJ databases">
        <title>Characterisation of Fundicoccus ignavus gen. nov. sp. nov., a novel genus of the family Aerococcaceae isolated from bulk tank milk.</title>
        <authorList>
            <person name="Siebert A."/>
            <person name="Huptas C."/>
            <person name="Wenning M."/>
            <person name="Scherer S."/>
            <person name="Doll E.V."/>
        </authorList>
    </citation>
    <scope>NUCLEOTIDE SEQUENCE [LARGE SCALE GENOMIC DNA]</scope>
    <source>
        <strain evidence="7 8">WS4759</strain>
    </source>
</reference>
<dbReference type="Gene3D" id="3.40.630.10">
    <property type="entry name" value="Zn peptidases"/>
    <property type="match status" value="1"/>
</dbReference>
<keyword evidence="5" id="KW-0464">Manganese</keyword>
<dbReference type="InterPro" id="IPR002933">
    <property type="entry name" value="Peptidase_M20"/>
</dbReference>
<dbReference type="FunFam" id="3.30.70.360:FF:000001">
    <property type="entry name" value="N-acetyldiaminopimelate deacetylase"/>
    <property type="match status" value="1"/>
</dbReference>
<dbReference type="PANTHER" id="PTHR11014:SF63">
    <property type="entry name" value="METALLOPEPTIDASE, PUTATIVE (AFU_ORTHOLOGUE AFUA_6G09600)-RELATED"/>
    <property type="match status" value="1"/>
</dbReference>
<feature type="binding site" evidence="5">
    <location>
        <position position="105"/>
    </location>
    <ligand>
        <name>Mn(2+)</name>
        <dbReference type="ChEBI" id="CHEBI:29035"/>
        <label>2</label>
    </ligand>
</feature>
<sequence>MDLEYIFENIEQSFNESKAIFRHLHQHPELSFQENETRRFIENKLREFGYQHIETNVGGGGIITRLETGKSGPTIAFRADIDALAINEETNLPYKSIYPGVMHACGHDAHTTILLSTAKQLLSIKNQLSGTIVFVFQHAEEMHPGGAKGIMNSGALDDVDVIYGLHTKGDRPYDGTIECRPGFAMAASDSFVIKIQGKGGHAASPHLTVDSTVVAAFVIQQLQTLVSRQKNPMDAGVITVATFHSGQAVANIIADQAKLSGTMRTFNPKLRNKLKSRIEQMVTQICDAHGAVGNVEFSDGYPALFNHHEQTHLIRELFKDNLPDQSILTTGPRMGGEDFAYYLQKIPGSFFYVRGGVNGRTNYPHHHPKFELDERCLIDGAKAFLIIAKHYNSLHNTHEKVGELHAEHMDR</sequence>
<feature type="binding site" evidence="5">
    <location>
        <position position="141"/>
    </location>
    <ligand>
        <name>Mn(2+)</name>
        <dbReference type="ChEBI" id="CHEBI:29035"/>
        <label>2</label>
    </ligand>
</feature>
<dbReference type="Pfam" id="PF07687">
    <property type="entry name" value="M20_dimer"/>
    <property type="match status" value="1"/>
</dbReference>
<dbReference type="AlphaFoldDB" id="A0A6I2GAD6"/>
<dbReference type="Gene3D" id="3.30.70.360">
    <property type="match status" value="1"/>
</dbReference>
<comment type="cofactor">
    <cofactor evidence="5">
        <name>Mn(2+)</name>
        <dbReference type="ChEBI" id="CHEBI:29035"/>
    </cofactor>
    <text evidence="5">The Mn(2+) ion enhances activity.</text>
</comment>
<proteinExistence type="predicted"/>
<dbReference type="GO" id="GO:0019877">
    <property type="term" value="P:diaminopimelate biosynthetic process"/>
    <property type="evidence" value="ECO:0007669"/>
    <property type="project" value="UniProtKB-KW"/>
</dbReference>
<feature type="binding site" evidence="5">
    <location>
        <position position="366"/>
    </location>
    <ligand>
        <name>Mn(2+)</name>
        <dbReference type="ChEBI" id="CHEBI:29035"/>
        <label>2</label>
    </ligand>
</feature>
<keyword evidence="8" id="KW-1185">Reference proteome</keyword>
<gene>
    <name evidence="7" type="ORF">GIY09_02305</name>
</gene>
<name>A0A6I2GAD6_9LACT</name>
<evidence type="ECO:0000256" key="3">
    <source>
        <dbReference type="ARBA" id="ARBA00022915"/>
    </source>
</evidence>
<keyword evidence="4" id="KW-0457">Lysine biosynthesis</keyword>
<feature type="binding site" evidence="5">
    <location>
        <position position="107"/>
    </location>
    <ligand>
        <name>Mn(2+)</name>
        <dbReference type="ChEBI" id="CHEBI:29035"/>
        <label>2</label>
    </ligand>
</feature>
<dbReference type="GO" id="GO:0046872">
    <property type="term" value="F:metal ion binding"/>
    <property type="evidence" value="ECO:0007669"/>
    <property type="project" value="UniProtKB-KW"/>
</dbReference>
<organism evidence="7 8">
    <name type="scientific">Fundicoccus ignavus</name>
    <dbReference type="NCBI Taxonomy" id="2664442"/>
    <lineage>
        <taxon>Bacteria</taxon>
        <taxon>Bacillati</taxon>
        <taxon>Bacillota</taxon>
        <taxon>Bacilli</taxon>
        <taxon>Lactobacillales</taxon>
        <taxon>Aerococcaceae</taxon>
        <taxon>Fundicoccus</taxon>
    </lineage>
</organism>
<dbReference type="PIRSF" id="PIRSF005962">
    <property type="entry name" value="Pept_M20D_amidohydro"/>
    <property type="match status" value="1"/>
</dbReference>
<dbReference type="PANTHER" id="PTHR11014">
    <property type="entry name" value="PEPTIDASE M20 FAMILY MEMBER"/>
    <property type="match status" value="1"/>
</dbReference>
<keyword evidence="1" id="KW-0028">Amino-acid biosynthesis</keyword>